<dbReference type="InterPro" id="IPR004360">
    <property type="entry name" value="Glyas_Fos-R_dOase_dom"/>
</dbReference>
<dbReference type="EMBL" id="AVPF01000042">
    <property type="protein sequence ID" value="KGX85246.1"/>
    <property type="molecule type" value="Genomic_DNA"/>
</dbReference>
<dbReference type="eggNOG" id="COG0346">
    <property type="taxonomic scope" value="Bacteria"/>
</dbReference>
<dbReference type="PANTHER" id="PTHR39175:SF1">
    <property type="entry name" value="FAMILY PROTEIN, PUTATIVE (AFU_ORTHOLOGUE AFUA_3G15060)-RELATED"/>
    <property type="match status" value="1"/>
</dbReference>
<evidence type="ECO:0000259" key="1">
    <source>
        <dbReference type="PROSITE" id="PS51819"/>
    </source>
</evidence>
<name>A0A0A5FWS0_9BACI</name>
<sequence length="124" mass="14340">MFNYIGIDHVQVAAPPNREDDAITFYSGKLGMELIEKPKSLQKNGGVWFQCGNHQLHIGVKQDFIGETKAHPAFEIENFEEFKDHLREQNVSYKEDDKLPDADRVYVFDPFGNRLEFLSYSTKV</sequence>
<dbReference type="PROSITE" id="PS51819">
    <property type="entry name" value="VOC"/>
    <property type="match status" value="1"/>
</dbReference>
<dbReference type="STRING" id="1385511.GCA_000425225_03410"/>
<dbReference type="Proteomes" id="UP000030403">
    <property type="component" value="Unassembled WGS sequence"/>
</dbReference>
<accession>A0A0A5FWS0</accession>
<gene>
    <name evidence="2" type="ORF">N783_15080</name>
</gene>
<dbReference type="InterPro" id="IPR029068">
    <property type="entry name" value="Glyas_Bleomycin-R_OHBP_Dase"/>
</dbReference>
<dbReference type="AlphaFoldDB" id="A0A0A5FWS0"/>
<evidence type="ECO:0000313" key="2">
    <source>
        <dbReference type="EMBL" id="KGX85246.1"/>
    </source>
</evidence>
<dbReference type="Gene3D" id="3.10.180.10">
    <property type="entry name" value="2,3-Dihydroxybiphenyl 1,2-Dioxygenase, domain 1"/>
    <property type="match status" value="1"/>
</dbReference>
<dbReference type="RefSeq" id="WP_027447009.1">
    <property type="nucleotide sequence ID" value="NZ_AULJ01000045.1"/>
</dbReference>
<protein>
    <submittedName>
        <fullName evidence="2">Glyoxalase</fullName>
    </submittedName>
</protein>
<evidence type="ECO:0000313" key="3">
    <source>
        <dbReference type="Proteomes" id="UP000030403"/>
    </source>
</evidence>
<dbReference type="InterPro" id="IPR037523">
    <property type="entry name" value="VOC_core"/>
</dbReference>
<proteinExistence type="predicted"/>
<feature type="domain" description="VOC" evidence="1">
    <location>
        <begin position="6"/>
        <end position="120"/>
    </location>
</feature>
<comment type="caution">
    <text evidence="2">The sequence shown here is derived from an EMBL/GenBank/DDBJ whole genome shotgun (WGS) entry which is preliminary data.</text>
</comment>
<dbReference type="Pfam" id="PF00903">
    <property type="entry name" value="Glyoxalase"/>
    <property type="match status" value="1"/>
</dbReference>
<organism evidence="2 3">
    <name type="scientific">Pontibacillus marinus BH030004 = DSM 16465</name>
    <dbReference type="NCBI Taxonomy" id="1385511"/>
    <lineage>
        <taxon>Bacteria</taxon>
        <taxon>Bacillati</taxon>
        <taxon>Bacillota</taxon>
        <taxon>Bacilli</taxon>
        <taxon>Bacillales</taxon>
        <taxon>Bacillaceae</taxon>
        <taxon>Pontibacillus</taxon>
    </lineage>
</organism>
<reference evidence="2 3" key="1">
    <citation type="submission" date="2013-08" db="EMBL/GenBank/DDBJ databases">
        <authorList>
            <person name="Huang J."/>
            <person name="Wang G."/>
        </authorList>
    </citation>
    <scope>NUCLEOTIDE SEQUENCE [LARGE SCALE GENOMIC DNA]</scope>
    <source>
        <strain evidence="2 3">BH030004</strain>
    </source>
</reference>
<dbReference type="OrthoDB" id="9813630at2"/>
<keyword evidence="3" id="KW-1185">Reference proteome</keyword>
<dbReference type="PANTHER" id="PTHR39175">
    <property type="entry name" value="FAMILY PROTEIN, PUTATIVE (AFU_ORTHOLOGUE AFUA_3G15060)-RELATED"/>
    <property type="match status" value="1"/>
</dbReference>
<dbReference type="SUPFAM" id="SSF54593">
    <property type="entry name" value="Glyoxalase/Bleomycin resistance protein/Dihydroxybiphenyl dioxygenase"/>
    <property type="match status" value="1"/>
</dbReference>